<keyword evidence="2" id="KW-1185">Reference proteome</keyword>
<dbReference type="EMBL" id="JACIGE010000001">
    <property type="protein sequence ID" value="MBB4245799.1"/>
    <property type="molecule type" value="Genomic_DNA"/>
</dbReference>
<dbReference type="OrthoDB" id="8903860at2"/>
<protein>
    <submittedName>
        <fullName evidence="1">Alpha/beta superfamily hydrolase</fullName>
    </submittedName>
</protein>
<evidence type="ECO:0000313" key="2">
    <source>
        <dbReference type="Proteomes" id="UP000587070"/>
    </source>
</evidence>
<sequence length="181" mass="19327">MNALVVFAHGKESGPWGSKIRHLAAIAERHGGAVLSPDYSDLPDADARVRRLLALDLPPHAQLLLVGSSMGGYVSTVASPALKPDGLFLMAPAFYMPGCAVQSPTSAALHTCIVSGWQDEVIPVEHSIRFAQASAAELHVLDADHRLNEVLVEVGELFERFFLKVLAPVHFTGPNSTGTQV</sequence>
<keyword evidence="1" id="KW-0378">Hydrolase</keyword>
<dbReference type="RefSeq" id="WP_153117045.1">
    <property type="nucleotide sequence ID" value="NZ_JACIGE010000001.1"/>
</dbReference>
<proteinExistence type="predicted"/>
<name>A0A840GC14_RHOTE</name>
<dbReference type="GO" id="GO:0016787">
    <property type="term" value="F:hydrolase activity"/>
    <property type="evidence" value="ECO:0007669"/>
    <property type="project" value="UniProtKB-KW"/>
</dbReference>
<organism evidence="1 2">
    <name type="scientific">Rhodocyclus tenuis</name>
    <name type="common">Rhodospirillum tenue</name>
    <dbReference type="NCBI Taxonomy" id="1066"/>
    <lineage>
        <taxon>Bacteria</taxon>
        <taxon>Pseudomonadati</taxon>
        <taxon>Pseudomonadota</taxon>
        <taxon>Betaproteobacteria</taxon>
        <taxon>Rhodocyclales</taxon>
        <taxon>Rhodocyclaceae</taxon>
        <taxon>Rhodocyclus</taxon>
    </lineage>
</organism>
<dbReference type="SUPFAM" id="SSF53474">
    <property type="entry name" value="alpha/beta-Hydrolases"/>
    <property type="match status" value="1"/>
</dbReference>
<dbReference type="AlphaFoldDB" id="A0A840GC14"/>
<accession>A0A840GC14</accession>
<dbReference type="Proteomes" id="UP000587070">
    <property type="component" value="Unassembled WGS sequence"/>
</dbReference>
<comment type="caution">
    <text evidence="1">The sequence shown here is derived from an EMBL/GenBank/DDBJ whole genome shotgun (WGS) entry which is preliminary data.</text>
</comment>
<evidence type="ECO:0000313" key="1">
    <source>
        <dbReference type="EMBL" id="MBB4245799.1"/>
    </source>
</evidence>
<dbReference type="InterPro" id="IPR029058">
    <property type="entry name" value="AB_hydrolase_fold"/>
</dbReference>
<gene>
    <name evidence="1" type="ORF">GGD90_000148</name>
</gene>
<dbReference type="Gene3D" id="3.40.50.1820">
    <property type="entry name" value="alpha/beta hydrolase"/>
    <property type="match status" value="1"/>
</dbReference>
<reference evidence="1 2" key="1">
    <citation type="submission" date="2020-08" db="EMBL/GenBank/DDBJ databases">
        <title>Genome sequencing of Purple Non-Sulfur Bacteria from various extreme environments.</title>
        <authorList>
            <person name="Mayer M."/>
        </authorList>
    </citation>
    <scope>NUCLEOTIDE SEQUENCE [LARGE SCALE GENOMIC DNA]</scope>
    <source>
        <strain evidence="1 2">2761</strain>
    </source>
</reference>